<keyword evidence="6" id="KW-1185">Reference proteome</keyword>
<dbReference type="RefSeq" id="WP_340287966.1">
    <property type="nucleotide sequence ID" value="NZ_JBBEOI010000001.1"/>
</dbReference>
<gene>
    <name evidence="5" type="ORF">ACFOLH_10795</name>
</gene>
<evidence type="ECO:0000256" key="4">
    <source>
        <dbReference type="RuleBase" id="RU361176"/>
    </source>
</evidence>
<dbReference type="PANTHER" id="PTHR34135">
    <property type="entry name" value="LYSOZYME"/>
    <property type="match status" value="1"/>
</dbReference>
<dbReference type="InterPro" id="IPR002053">
    <property type="entry name" value="Glyco_hydro_25"/>
</dbReference>
<dbReference type="EMBL" id="JBHRWW010000006">
    <property type="protein sequence ID" value="MFC3688829.1"/>
    <property type="molecule type" value="Genomic_DNA"/>
</dbReference>
<dbReference type="InterPro" id="IPR018077">
    <property type="entry name" value="Glyco_hydro_fam25_subgr"/>
</dbReference>
<organism evidence="5 6">
    <name type="scientific">Aquipuribacter hungaricus</name>
    <dbReference type="NCBI Taxonomy" id="545624"/>
    <lineage>
        <taxon>Bacteria</taxon>
        <taxon>Bacillati</taxon>
        <taxon>Actinomycetota</taxon>
        <taxon>Actinomycetes</taxon>
        <taxon>Micrococcales</taxon>
        <taxon>Intrasporangiaceae</taxon>
        <taxon>Aquipuribacter</taxon>
    </lineage>
</organism>
<protein>
    <recommendedName>
        <fullName evidence="4">Lysozyme</fullName>
        <ecNumber evidence="4">3.2.1.17</ecNumber>
    </recommendedName>
</protein>
<name>A0ABV7WGB1_9MICO</name>
<dbReference type="PROSITE" id="PS51904">
    <property type="entry name" value="GLYCOSYL_HYDROL_F25_2"/>
    <property type="match status" value="1"/>
</dbReference>
<dbReference type="PROSITE" id="PS00953">
    <property type="entry name" value="GLYCOSYL_HYDROL_F25_1"/>
    <property type="match status" value="1"/>
</dbReference>
<sequence length="218" mass="24445">MALTAAAGWWYLWYPHDRPSLRADEAYGLDVSNHQGAVDWPAVAADEDGLAFAYIKASEGETFVDARFAENWDGAGEAGLQRGAYHFFTLCRPGLEQAENFLRTAPPEPTALPPAVDLELGGNCSRRPSTEDVHAELDAFLSEVEAAWGRDVLLYVGEDWEGRYTVLDRSERPRWLVSHLGRPDRDWTVWQFHWMGRVDGIDGRVDVNAARLDDLAAR</sequence>
<comment type="similarity">
    <text evidence="1 4">Belongs to the glycosyl hydrolase 25 family.</text>
</comment>
<dbReference type="EC" id="3.2.1.17" evidence="4"/>
<dbReference type="InterPro" id="IPR008270">
    <property type="entry name" value="Glyco_hydro_25_AS"/>
</dbReference>
<keyword evidence="3 4" id="KW-0326">Glycosidase</keyword>
<dbReference type="Proteomes" id="UP001595685">
    <property type="component" value="Unassembled WGS sequence"/>
</dbReference>
<comment type="catalytic activity">
    <reaction evidence="4">
        <text>Hydrolysis of (1-&gt;4)-beta-linkages between N-acetylmuramic acid and N-acetyl-D-glucosamine residues in a peptidoglycan and between N-acetyl-D-glucosamine residues in chitodextrins.</text>
        <dbReference type="EC" id="3.2.1.17"/>
    </reaction>
</comment>
<evidence type="ECO:0000313" key="6">
    <source>
        <dbReference type="Proteomes" id="UP001595685"/>
    </source>
</evidence>
<accession>A0ABV7WGB1</accession>
<comment type="caution">
    <text evidence="5">The sequence shown here is derived from an EMBL/GenBank/DDBJ whole genome shotgun (WGS) entry which is preliminary data.</text>
</comment>
<reference evidence="6" key="1">
    <citation type="journal article" date="2019" name="Int. J. Syst. Evol. Microbiol.">
        <title>The Global Catalogue of Microorganisms (GCM) 10K type strain sequencing project: providing services to taxonomists for standard genome sequencing and annotation.</title>
        <authorList>
            <consortium name="The Broad Institute Genomics Platform"/>
            <consortium name="The Broad Institute Genome Sequencing Center for Infectious Disease"/>
            <person name="Wu L."/>
            <person name="Ma J."/>
        </authorList>
    </citation>
    <scope>NUCLEOTIDE SEQUENCE [LARGE SCALE GENOMIC DNA]</scope>
    <source>
        <strain evidence="6">NCAIM B.02333</strain>
    </source>
</reference>
<dbReference type="PANTHER" id="PTHR34135:SF2">
    <property type="entry name" value="LYSOZYME"/>
    <property type="match status" value="1"/>
</dbReference>
<dbReference type="InterPro" id="IPR017853">
    <property type="entry name" value="GH"/>
</dbReference>
<evidence type="ECO:0000313" key="5">
    <source>
        <dbReference type="EMBL" id="MFC3688829.1"/>
    </source>
</evidence>
<dbReference type="SUPFAM" id="SSF51445">
    <property type="entry name" value="(Trans)glycosidases"/>
    <property type="match status" value="1"/>
</dbReference>
<evidence type="ECO:0000256" key="2">
    <source>
        <dbReference type="ARBA" id="ARBA00022801"/>
    </source>
</evidence>
<keyword evidence="2 4" id="KW-0378">Hydrolase</keyword>
<proteinExistence type="inferred from homology"/>
<evidence type="ECO:0000256" key="3">
    <source>
        <dbReference type="ARBA" id="ARBA00023295"/>
    </source>
</evidence>
<dbReference type="SMART" id="SM00641">
    <property type="entry name" value="Glyco_25"/>
    <property type="match status" value="1"/>
</dbReference>
<dbReference type="Pfam" id="PF01183">
    <property type="entry name" value="Glyco_hydro_25"/>
    <property type="match status" value="1"/>
</dbReference>
<dbReference type="Gene3D" id="3.20.20.80">
    <property type="entry name" value="Glycosidases"/>
    <property type="match status" value="1"/>
</dbReference>
<evidence type="ECO:0000256" key="1">
    <source>
        <dbReference type="ARBA" id="ARBA00010646"/>
    </source>
</evidence>